<geneLocation type="chloroplast" evidence="1"/>
<sequence>MCICINCRHIHNCQTYLFIEKQHHNNKLIRHNKTFIPIHTIINVNINQNLNKVSLDWDLQECSSFIEEPGYWLIKN</sequence>
<evidence type="ECO:0000313" key="1">
    <source>
        <dbReference type="EMBL" id="ARW67410.1"/>
    </source>
</evidence>
<evidence type="ECO:0008006" key="2">
    <source>
        <dbReference type="Google" id="ProtNLM"/>
    </source>
</evidence>
<protein>
    <recommendedName>
        <fullName evidence="2">Ycf34</fullName>
    </recommendedName>
</protein>
<gene>
    <name evidence="1" type="primary">ycf34</name>
</gene>
<dbReference type="Pfam" id="PF10718">
    <property type="entry name" value="Ycf34"/>
    <property type="match status" value="1"/>
</dbReference>
<proteinExistence type="predicted"/>
<dbReference type="RefSeq" id="YP_009398224.1">
    <property type="nucleotide sequence ID" value="NC_035291.1"/>
</dbReference>
<keyword evidence="1" id="KW-0150">Chloroplast</keyword>
<dbReference type="InterPro" id="IPR019656">
    <property type="entry name" value="Uncharacterised_Ycf34"/>
</dbReference>
<dbReference type="EMBL" id="MF101447">
    <property type="protein sequence ID" value="ARW67410.1"/>
    <property type="molecule type" value="Genomic_DNA"/>
</dbReference>
<reference evidence="1" key="1">
    <citation type="journal article" date="2017" name="J. Phycol.">
        <title>Analysis of chloroplast genomes and a supermatrix inform reclassification of the Rhodomelaceae (Rhodophyta).</title>
        <authorList>
            <person name="Diaz-Tapia P."/>
            <person name="Maggs C.A."/>
            <person name="West J.A."/>
            <person name="Verbruggen H."/>
        </authorList>
    </citation>
    <scope>NUCLEOTIDE SEQUENCE</scope>
    <source>
        <strain evidence="1">PD1388</strain>
    </source>
</reference>
<accession>A0A1Z1MMU7</accession>
<name>A0A1Z1MMU7_9FLOR</name>
<dbReference type="AlphaFoldDB" id="A0A1Z1MMU7"/>
<dbReference type="GeneID" id="33360720"/>
<organism evidence="1">
    <name type="scientific">Thaumatella adunca</name>
    <dbReference type="NCBI Taxonomy" id="2006976"/>
    <lineage>
        <taxon>Eukaryota</taxon>
        <taxon>Rhodophyta</taxon>
        <taxon>Florideophyceae</taxon>
        <taxon>Rhodymeniophycidae</taxon>
        <taxon>Ceramiales</taxon>
        <taxon>Rhodomelaceae</taxon>
        <taxon>Thaumatella</taxon>
    </lineage>
</organism>
<keyword evidence="1" id="KW-0934">Plastid</keyword>